<feature type="transmembrane region" description="Helical" evidence="6">
    <location>
        <begin position="84"/>
        <end position="102"/>
    </location>
</feature>
<evidence type="ECO:0000259" key="7">
    <source>
        <dbReference type="PROSITE" id="PS50850"/>
    </source>
</evidence>
<evidence type="ECO:0000256" key="3">
    <source>
        <dbReference type="ARBA" id="ARBA00022692"/>
    </source>
</evidence>
<feature type="transmembrane region" description="Helical" evidence="6">
    <location>
        <begin position="341"/>
        <end position="359"/>
    </location>
</feature>
<comment type="caution">
    <text evidence="8">The sequence shown here is derived from an EMBL/GenBank/DDBJ whole genome shotgun (WGS) entry which is preliminary data.</text>
</comment>
<dbReference type="InterPro" id="IPR020846">
    <property type="entry name" value="MFS_dom"/>
</dbReference>
<dbReference type="GO" id="GO:0005886">
    <property type="term" value="C:plasma membrane"/>
    <property type="evidence" value="ECO:0007669"/>
    <property type="project" value="UniProtKB-SubCell"/>
</dbReference>
<feature type="transmembrane region" description="Helical" evidence="6">
    <location>
        <begin position="208"/>
        <end position="224"/>
    </location>
</feature>
<feature type="transmembrane region" description="Helical" evidence="6">
    <location>
        <begin position="230"/>
        <end position="250"/>
    </location>
</feature>
<dbReference type="STRING" id="883111.HMPREF9706_01369"/>
<dbReference type="PRINTS" id="PR01036">
    <property type="entry name" value="TCRTETB"/>
</dbReference>
<dbReference type="SUPFAM" id="SSF103473">
    <property type="entry name" value="MFS general substrate transporter"/>
    <property type="match status" value="2"/>
</dbReference>
<evidence type="ECO:0000256" key="1">
    <source>
        <dbReference type="ARBA" id="ARBA00004651"/>
    </source>
</evidence>
<dbReference type="PANTHER" id="PTHR23501">
    <property type="entry name" value="MAJOR FACILITATOR SUPERFAMILY"/>
    <property type="match status" value="1"/>
</dbReference>
<keyword evidence="5 6" id="KW-0472">Membrane</keyword>
<keyword evidence="2" id="KW-0813">Transport</keyword>
<feature type="transmembrane region" description="Helical" evidence="6">
    <location>
        <begin position="309"/>
        <end position="334"/>
    </location>
</feature>
<feature type="transmembrane region" description="Helical" evidence="6">
    <location>
        <begin position="169"/>
        <end position="188"/>
    </location>
</feature>
<dbReference type="Pfam" id="PF07690">
    <property type="entry name" value="MFS_1"/>
    <property type="match status" value="1"/>
</dbReference>
<dbReference type="Proteomes" id="UP000004465">
    <property type="component" value="Unassembled WGS sequence"/>
</dbReference>
<dbReference type="Gene3D" id="1.20.1250.20">
    <property type="entry name" value="MFS general substrate transporter like domains"/>
    <property type="match status" value="2"/>
</dbReference>
<keyword evidence="9" id="KW-1185">Reference proteome</keyword>
<dbReference type="AlphaFoldDB" id="K1MGM4"/>
<evidence type="ECO:0000256" key="5">
    <source>
        <dbReference type="ARBA" id="ARBA00023136"/>
    </source>
</evidence>
<feature type="transmembrane region" description="Helical" evidence="6">
    <location>
        <begin position="142"/>
        <end position="163"/>
    </location>
</feature>
<reference evidence="8 9" key="1">
    <citation type="submission" date="2012-07" db="EMBL/GenBank/DDBJ databases">
        <title>The Genome Sequence of Facklamia hominis CCUG 36813.</title>
        <authorList>
            <consortium name="The Broad Institute Genome Sequencing Platform"/>
            <person name="Earl A."/>
            <person name="Ward D."/>
            <person name="Feldgarden M."/>
            <person name="Gevers D."/>
            <person name="Huys G."/>
            <person name="Walker B."/>
            <person name="Young S.K."/>
            <person name="Zeng Q."/>
            <person name="Gargeya S."/>
            <person name="Fitzgerald M."/>
            <person name="Haas B."/>
            <person name="Abouelleil A."/>
            <person name="Alvarado L."/>
            <person name="Arachchi H.M."/>
            <person name="Berlin A.M."/>
            <person name="Chapman S.B."/>
            <person name="Goldberg J."/>
            <person name="Griggs A."/>
            <person name="Gujja S."/>
            <person name="Hansen M."/>
            <person name="Howarth C."/>
            <person name="Imamovic A."/>
            <person name="Larimer J."/>
            <person name="McCowen C."/>
            <person name="Montmayeur A."/>
            <person name="Murphy C."/>
            <person name="Neiman D."/>
            <person name="Pearson M."/>
            <person name="Priest M."/>
            <person name="Roberts A."/>
            <person name="Saif S."/>
            <person name="Shea T."/>
            <person name="Sisk P."/>
            <person name="Sykes S."/>
            <person name="Wortman J."/>
            <person name="Nusbaum C."/>
            <person name="Birren B."/>
        </authorList>
    </citation>
    <scope>NUCLEOTIDE SEQUENCE [LARGE SCALE GENOMIC DNA]</scope>
    <source>
        <strain evidence="8 9">CCUG 36813</strain>
    </source>
</reference>
<evidence type="ECO:0000313" key="9">
    <source>
        <dbReference type="Proteomes" id="UP000004465"/>
    </source>
</evidence>
<keyword evidence="4 6" id="KW-1133">Transmembrane helix</keyword>
<proteinExistence type="predicted"/>
<feature type="domain" description="Major facilitator superfamily (MFS) profile" evidence="7">
    <location>
        <begin position="19"/>
        <end position="464"/>
    </location>
</feature>
<evidence type="ECO:0000256" key="6">
    <source>
        <dbReference type="SAM" id="Phobius"/>
    </source>
</evidence>
<dbReference type="PATRIC" id="fig|883111.3.peg.1382"/>
<accession>K1MGM4</accession>
<protein>
    <recommendedName>
        <fullName evidence="7">Major facilitator superfamily (MFS) profile domain-containing protein</fullName>
    </recommendedName>
</protein>
<evidence type="ECO:0000256" key="4">
    <source>
        <dbReference type="ARBA" id="ARBA00022989"/>
    </source>
</evidence>
<sequence length="472" mass="50294">MSDQKGAVISLPKKSKNLVIAACCLLMLFIASSGASVAVLMTPILERMNALDHFGLVVILGTIGVAVMTPIGGKLGEIVGFRKLILVAGTISIVSLLALGFVKSIVLFSVFRLILSLAQGTFTAAPYILVSLVGERVDVPKYMGFLASSVALGTFVGPVVSGILEDKGLYSISISFSFIFLLVALLLIAKHLPKGSLNKQAAIDKKGVVMLAVVVSAFVLTLNYTPKLGWSNPFILAGIVIFLVSLFLFIKVEKDYEKQGGQAIVPMRLFSNREFVTLLMIAITCYFYQSPMLSYGSLAGFQVLKKSATVVGLLPVPRTLVTLLLPSFVGVWLGKSSLNKWKAMAAATLIVAIVFIPLMNINPSMSIMTLFISFGLTGIAESCRSVSVTPSVQESLSPADLSAGTALATFAGSLTSLISSSVSAFIINAHPDNVALGLSRVFQVVVIISLIGFLLVTLVIRPIHKKRFNQKN</sequence>
<dbReference type="PROSITE" id="PS50850">
    <property type="entry name" value="MFS"/>
    <property type="match status" value="1"/>
</dbReference>
<evidence type="ECO:0000256" key="2">
    <source>
        <dbReference type="ARBA" id="ARBA00022448"/>
    </source>
</evidence>
<evidence type="ECO:0000313" key="8">
    <source>
        <dbReference type="EMBL" id="EKB55179.1"/>
    </source>
</evidence>
<dbReference type="RefSeq" id="WP_006908679.1">
    <property type="nucleotide sequence ID" value="NZ_JH932292.1"/>
</dbReference>
<dbReference type="GO" id="GO:0022857">
    <property type="term" value="F:transmembrane transporter activity"/>
    <property type="evidence" value="ECO:0007669"/>
    <property type="project" value="InterPro"/>
</dbReference>
<dbReference type="InterPro" id="IPR036259">
    <property type="entry name" value="MFS_trans_sf"/>
</dbReference>
<feature type="transmembrane region" description="Helical" evidence="6">
    <location>
        <begin position="270"/>
        <end position="289"/>
    </location>
</feature>
<dbReference type="PANTHER" id="PTHR23501:SF191">
    <property type="entry name" value="VACUOLAR BASIC AMINO ACID TRANSPORTER 4"/>
    <property type="match status" value="1"/>
</dbReference>
<feature type="transmembrane region" description="Helical" evidence="6">
    <location>
        <begin position="108"/>
        <end position="130"/>
    </location>
</feature>
<gene>
    <name evidence="8" type="ORF">HMPREF9706_01369</name>
</gene>
<name>K1MGM4_9LACT</name>
<comment type="subcellular location">
    <subcellularLocation>
        <location evidence="1">Cell membrane</location>
        <topology evidence="1">Multi-pass membrane protein</topology>
    </subcellularLocation>
</comment>
<feature type="transmembrane region" description="Helical" evidence="6">
    <location>
        <begin position="441"/>
        <end position="460"/>
    </location>
</feature>
<dbReference type="InterPro" id="IPR011701">
    <property type="entry name" value="MFS"/>
</dbReference>
<keyword evidence="3 6" id="KW-0812">Transmembrane</keyword>
<organism evidence="8 9">
    <name type="scientific">Facklamia hominis CCUG 36813</name>
    <dbReference type="NCBI Taxonomy" id="883111"/>
    <lineage>
        <taxon>Bacteria</taxon>
        <taxon>Bacillati</taxon>
        <taxon>Bacillota</taxon>
        <taxon>Bacilli</taxon>
        <taxon>Lactobacillales</taxon>
        <taxon>Aerococcaceae</taxon>
        <taxon>Facklamia</taxon>
    </lineage>
</organism>
<dbReference type="EMBL" id="AGZD01000007">
    <property type="protein sequence ID" value="EKB55179.1"/>
    <property type="molecule type" value="Genomic_DNA"/>
</dbReference>
<dbReference type="HOGENOM" id="CLU_000960_2_5_9"/>
<feature type="transmembrane region" description="Helical" evidence="6">
    <location>
        <begin position="54"/>
        <end position="72"/>
    </location>
</feature>
<dbReference type="OrthoDB" id="9816041at2"/>
<feature type="transmembrane region" description="Helical" evidence="6">
    <location>
        <begin position="404"/>
        <end position="429"/>
    </location>
</feature>